<keyword evidence="3" id="KW-0472">Membrane</keyword>
<evidence type="ECO:0000313" key="5">
    <source>
        <dbReference type="Proteomes" id="UP000216885"/>
    </source>
</evidence>
<proteinExistence type="predicted"/>
<evidence type="ECO:0000256" key="2">
    <source>
        <dbReference type="ARBA" id="ARBA00022692"/>
    </source>
</evidence>
<dbReference type="PANTHER" id="PTHR21461">
    <property type="entry name" value="GLYCOSYLTRANSFERASE FAMILY 92 PROTEIN"/>
    <property type="match status" value="1"/>
</dbReference>
<evidence type="ECO:0000313" key="4">
    <source>
        <dbReference type="EMBL" id="OZI56400.1"/>
    </source>
</evidence>
<keyword evidence="3" id="KW-1133">Transmembrane helix</keyword>
<dbReference type="InterPro" id="IPR029044">
    <property type="entry name" value="Nucleotide-diphossugar_trans"/>
</dbReference>
<gene>
    <name evidence="4" type="ORF">CAL20_13280</name>
</gene>
<dbReference type="Pfam" id="PF13704">
    <property type="entry name" value="Glyco_tranf_2_4"/>
    <property type="match status" value="1"/>
</dbReference>
<dbReference type="CDD" id="cd00761">
    <property type="entry name" value="Glyco_tranf_GTA_type"/>
    <property type="match status" value="1"/>
</dbReference>
<accession>A0A261U579</accession>
<evidence type="ECO:0000256" key="1">
    <source>
        <dbReference type="ARBA" id="ARBA00004167"/>
    </source>
</evidence>
<dbReference type="GO" id="GO:0016757">
    <property type="term" value="F:glycosyltransferase activity"/>
    <property type="evidence" value="ECO:0007669"/>
    <property type="project" value="TreeGrafter"/>
</dbReference>
<dbReference type="Proteomes" id="UP000216885">
    <property type="component" value="Unassembled WGS sequence"/>
</dbReference>
<dbReference type="GO" id="GO:0005737">
    <property type="term" value="C:cytoplasm"/>
    <property type="evidence" value="ECO:0007669"/>
    <property type="project" value="TreeGrafter"/>
</dbReference>
<reference evidence="4 5" key="1">
    <citation type="submission" date="2017-05" db="EMBL/GenBank/DDBJ databases">
        <title>Complete and WGS of Bordetella genogroups.</title>
        <authorList>
            <person name="Spilker T."/>
            <person name="LiPuma J."/>
        </authorList>
    </citation>
    <scope>NUCLEOTIDE SEQUENCE [LARGE SCALE GENOMIC DNA]</scope>
    <source>
        <strain evidence="4 5">AU9919</strain>
    </source>
</reference>
<dbReference type="RefSeq" id="WP_094838097.1">
    <property type="nucleotide sequence ID" value="NZ_NEVQ01000013.1"/>
</dbReference>
<dbReference type="EMBL" id="NEVQ01000013">
    <property type="protein sequence ID" value="OZI56400.1"/>
    <property type="molecule type" value="Genomic_DNA"/>
</dbReference>
<comment type="caution">
    <text evidence="4">The sequence shown here is derived from an EMBL/GenBank/DDBJ whole genome shotgun (WGS) entry which is preliminary data.</text>
</comment>
<evidence type="ECO:0000256" key="3">
    <source>
        <dbReference type="ARBA" id="ARBA00022989"/>
    </source>
</evidence>
<dbReference type="SUPFAM" id="SSF53448">
    <property type="entry name" value="Nucleotide-diphospho-sugar transferases"/>
    <property type="match status" value="1"/>
</dbReference>
<protein>
    <recommendedName>
        <fullName evidence="6">Glycosyltransferase family 2 protein</fullName>
    </recommendedName>
</protein>
<comment type="subcellular location">
    <subcellularLocation>
        <location evidence="1">Membrane</location>
        <topology evidence="1">Single-pass membrane protein</topology>
    </subcellularLocation>
</comment>
<dbReference type="GO" id="GO:0016020">
    <property type="term" value="C:membrane"/>
    <property type="evidence" value="ECO:0007669"/>
    <property type="project" value="UniProtKB-SubCell"/>
</dbReference>
<evidence type="ECO:0008006" key="6">
    <source>
        <dbReference type="Google" id="ProtNLM"/>
    </source>
</evidence>
<name>A0A261U579_9BORD</name>
<dbReference type="Gene3D" id="3.90.550.10">
    <property type="entry name" value="Spore Coat Polysaccharide Biosynthesis Protein SpsA, Chain A"/>
    <property type="match status" value="1"/>
</dbReference>
<keyword evidence="2" id="KW-0812">Transmembrane</keyword>
<dbReference type="AlphaFoldDB" id="A0A261U579"/>
<dbReference type="PANTHER" id="PTHR21461:SF69">
    <property type="entry name" value="GLYCOSYLTRANSFERASE FAMILY 92 PROTEIN"/>
    <property type="match status" value="1"/>
</dbReference>
<keyword evidence="5" id="KW-1185">Reference proteome</keyword>
<organism evidence="4 5">
    <name type="scientific">Bordetella genomosp. 4</name>
    <dbReference type="NCBI Taxonomy" id="463044"/>
    <lineage>
        <taxon>Bacteria</taxon>
        <taxon>Pseudomonadati</taxon>
        <taxon>Pseudomonadota</taxon>
        <taxon>Betaproteobacteria</taxon>
        <taxon>Burkholderiales</taxon>
        <taxon>Alcaligenaceae</taxon>
        <taxon>Bordetella</taxon>
    </lineage>
</organism>
<sequence>MKFAVGAIFKNEDAYVLEWLAFHKIVGFSQFLIADNGSTDLTRQILSILQKHEPIALVDYPDQPDVRPQLGAYNLLTKMCPADIDAIAFIDADEFVTPMGGATSVVPKLTELFSDPGVGGVALNWACFGSGGQRFWEEGLVIERFLRRSLAKFPVNQHYKAVVRPANVGHWATPHHAMLKSGRYVDVLGNSLVCRDGRQDSLSKSVIWSNIRINHYVVKSFEEFVLRKSPKGSATKAGRIKHRKYFELHDKNNEQCDDMLIFVPAVKEEVARLEALVAPELEARGSAWRQWLYSLKSGLQRG</sequence>